<evidence type="ECO:0000313" key="3">
    <source>
        <dbReference type="Proteomes" id="UP001362999"/>
    </source>
</evidence>
<protein>
    <submittedName>
        <fullName evidence="2">Uncharacterized protein</fullName>
    </submittedName>
</protein>
<dbReference type="EMBL" id="JAWWNJ010000075">
    <property type="protein sequence ID" value="KAK7006641.1"/>
    <property type="molecule type" value="Genomic_DNA"/>
</dbReference>
<feature type="region of interest" description="Disordered" evidence="1">
    <location>
        <begin position="185"/>
        <end position="237"/>
    </location>
</feature>
<evidence type="ECO:0000256" key="1">
    <source>
        <dbReference type="SAM" id="MobiDB-lite"/>
    </source>
</evidence>
<feature type="compositionally biased region" description="Low complexity" evidence="1">
    <location>
        <begin position="286"/>
        <end position="301"/>
    </location>
</feature>
<dbReference type="Proteomes" id="UP001362999">
    <property type="component" value="Unassembled WGS sequence"/>
</dbReference>
<sequence>MPSRSGRIDLVAQLHAFGLKQDQAKSGTPLNNTSPKYCGKLFVLHGEHTEFTRRSIQIVVKFRENRHGEGGESGPDSSKPRRRTHRQITLACRPITPTMLGRNISGAFLAIWVLAILAAPACTQDLRWFGRHSQSRLAMQELDEAQWGVRGVHKCKSETNQSRASVATCLCTSITTLPPISSTNNIVPLTDHTNTVSRQGKPNAGPSGGRDSTANALQNAIPGAKPNPKRKAATTKKVTQEMVNSLNARIAELEEAAAAAGQKARESATAAPPTTPATPAPPRRVSTASRPPVARPPVVHSARQERTSNTSDDTEYQLTRVSVNTGSAAAPTAQALKMIPDPGTGVSTQIGMRLANSEEGKKLHDAARAVIQDCVKQADFEVAVAWKQQDLEKKLLVVSIISSCFRKRN</sequence>
<dbReference type="AlphaFoldDB" id="A0AAW0AD81"/>
<feature type="compositionally biased region" description="Low complexity" evidence="1">
    <location>
        <begin position="257"/>
        <end position="272"/>
    </location>
</feature>
<feature type="region of interest" description="Disordered" evidence="1">
    <location>
        <begin position="257"/>
        <end position="313"/>
    </location>
</feature>
<feature type="region of interest" description="Disordered" evidence="1">
    <location>
        <begin position="63"/>
        <end position="85"/>
    </location>
</feature>
<reference evidence="2 3" key="1">
    <citation type="journal article" date="2024" name="J Genomics">
        <title>Draft genome sequencing and assembly of Favolaschia claudopus CIRM-BRFM 2984 isolated from oak limbs.</title>
        <authorList>
            <person name="Navarro D."/>
            <person name="Drula E."/>
            <person name="Chaduli D."/>
            <person name="Cazenave R."/>
            <person name="Ahrendt S."/>
            <person name="Wang J."/>
            <person name="Lipzen A."/>
            <person name="Daum C."/>
            <person name="Barry K."/>
            <person name="Grigoriev I.V."/>
            <person name="Favel A."/>
            <person name="Rosso M.N."/>
            <person name="Martin F."/>
        </authorList>
    </citation>
    <scope>NUCLEOTIDE SEQUENCE [LARGE SCALE GENOMIC DNA]</scope>
    <source>
        <strain evidence="2 3">CIRM-BRFM 2984</strain>
    </source>
</reference>
<accession>A0AAW0AD81</accession>
<proteinExistence type="predicted"/>
<organism evidence="2 3">
    <name type="scientific">Favolaschia claudopus</name>
    <dbReference type="NCBI Taxonomy" id="2862362"/>
    <lineage>
        <taxon>Eukaryota</taxon>
        <taxon>Fungi</taxon>
        <taxon>Dikarya</taxon>
        <taxon>Basidiomycota</taxon>
        <taxon>Agaricomycotina</taxon>
        <taxon>Agaricomycetes</taxon>
        <taxon>Agaricomycetidae</taxon>
        <taxon>Agaricales</taxon>
        <taxon>Marasmiineae</taxon>
        <taxon>Mycenaceae</taxon>
        <taxon>Favolaschia</taxon>
    </lineage>
</organism>
<feature type="compositionally biased region" description="Pro residues" evidence="1">
    <location>
        <begin position="273"/>
        <end position="282"/>
    </location>
</feature>
<feature type="compositionally biased region" description="Polar residues" evidence="1">
    <location>
        <begin position="185"/>
        <end position="200"/>
    </location>
</feature>
<evidence type="ECO:0000313" key="2">
    <source>
        <dbReference type="EMBL" id="KAK7006641.1"/>
    </source>
</evidence>
<comment type="caution">
    <text evidence="2">The sequence shown here is derived from an EMBL/GenBank/DDBJ whole genome shotgun (WGS) entry which is preliminary data.</text>
</comment>
<name>A0AAW0AD81_9AGAR</name>
<keyword evidence="3" id="KW-1185">Reference proteome</keyword>
<gene>
    <name evidence="2" type="ORF">R3P38DRAFT_2793743</name>
</gene>